<sequence>MRSPAARRTPPSIVDPDRPDRWEDRSTAREDHRAACTVLVGPMTGGRVPPPEVERRLRNGRPGATGGSALEELYEVEQGHGLPPAVRQSPFVLAGS</sequence>
<accession>A0ABS6UU75</accession>
<reference evidence="2 3" key="1">
    <citation type="submission" date="2020-11" db="EMBL/GenBank/DDBJ databases">
        <title>Pseudonocardia abyssalis sp. nov. and Pseudonocardia oceani sp. nov., description and phylogenomic analysis of two novel actinomycetes isolated from the deep Southern Ocean.</title>
        <authorList>
            <person name="Parra J."/>
        </authorList>
    </citation>
    <scope>NUCLEOTIDE SEQUENCE [LARGE SCALE GENOMIC DNA]</scope>
    <source>
        <strain evidence="2 3">KRD-168</strain>
    </source>
</reference>
<dbReference type="EMBL" id="JADQDK010000001">
    <property type="protein sequence ID" value="MBW0135777.1"/>
    <property type="molecule type" value="Genomic_DNA"/>
</dbReference>
<comment type="caution">
    <text evidence="2">The sequence shown here is derived from an EMBL/GenBank/DDBJ whole genome shotgun (WGS) entry which is preliminary data.</text>
</comment>
<protein>
    <submittedName>
        <fullName evidence="2">Uncharacterized protein</fullName>
    </submittedName>
</protein>
<proteinExistence type="predicted"/>
<dbReference type="RefSeq" id="WP_218616148.1">
    <property type="nucleotide sequence ID" value="NZ_JADQDK010000001.1"/>
</dbReference>
<keyword evidence="3" id="KW-1185">Reference proteome</keyword>
<evidence type="ECO:0000313" key="2">
    <source>
        <dbReference type="EMBL" id="MBW0135777.1"/>
    </source>
</evidence>
<evidence type="ECO:0000256" key="1">
    <source>
        <dbReference type="SAM" id="MobiDB-lite"/>
    </source>
</evidence>
<name>A0ABS6UU75_9PSEU</name>
<feature type="region of interest" description="Disordered" evidence="1">
    <location>
        <begin position="1"/>
        <end position="67"/>
    </location>
</feature>
<feature type="compositionally biased region" description="Basic and acidic residues" evidence="1">
    <location>
        <begin position="15"/>
        <end position="34"/>
    </location>
</feature>
<gene>
    <name evidence="2" type="ORF">I4I81_16150</name>
</gene>
<dbReference type="Proteomes" id="UP000694287">
    <property type="component" value="Unassembled WGS sequence"/>
</dbReference>
<evidence type="ECO:0000313" key="3">
    <source>
        <dbReference type="Proteomes" id="UP000694287"/>
    </source>
</evidence>
<organism evidence="2 3">
    <name type="scientific">Pseudonocardia abyssalis</name>
    <dbReference type="NCBI Taxonomy" id="2792008"/>
    <lineage>
        <taxon>Bacteria</taxon>
        <taxon>Bacillati</taxon>
        <taxon>Actinomycetota</taxon>
        <taxon>Actinomycetes</taxon>
        <taxon>Pseudonocardiales</taxon>
        <taxon>Pseudonocardiaceae</taxon>
        <taxon>Pseudonocardia</taxon>
    </lineage>
</organism>